<reference evidence="1" key="2">
    <citation type="submission" date="2023-07" db="EMBL/GenBank/DDBJ databases">
        <authorList>
            <consortium name="Lawrence Berkeley National Laboratory"/>
            <person name="Haridas S."/>
            <person name="Hensen N."/>
            <person name="Bonometti L."/>
            <person name="Westerberg I."/>
            <person name="Brannstrom I.O."/>
            <person name="Guillou S."/>
            <person name="Cros-Aarteil S."/>
            <person name="Calhoun S."/>
            <person name="Kuo A."/>
            <person name="Mondo S."/>
            <person name="Pangilinan J."/>
            <person name="Riley R."/>
            <person name="LaButti K."/>
            <person name="Andreopoulos B."/>
            <person name="Lipzen A."/>
            <person name="Chen C."/>
            <person name="Yanf M."/>
            <person name="Daum C."/>
            <person name="Ng V."/>
            <person name="Clum A."/>
            <person name="Steindorff A."/>
            <person name="Ohm R."/>
            <person name="Martin F."/>
            <person name="Silar P."/>
            <person name="Natvig D."/>
            <person name="Lalanne C."/>
            <person name="Gautier V."/>
            <person name="Ament-velasquez S.L."/>
            <person name="Kruys A."/>
            <person name="Hutchinson M.I."/>
            <person name="Powell A.J."/>
            <person name="Barry K."/>
            <person name="Miller A.N."/>
            <person name="Grigoriev I.V."/>
            <person name="Debuchy R."/>
            <person name="Gladieux P."/>
            <person name="Thoren M.H."/>
            <person name="Johannesson H."/>
        </authorList>
    </citation>
    <scope>NUCLEOTIDE SEQUENCE</scope>
    <source>
        <strain evidence="1">FGSC 1904</strain>
    </source>
</reference>
<dbReference type="EMBL" id="JAUTDP010000004">
    <property type="protein sequence ID" value="KAK3399833.1"/>
    <property type="molecule type" value="Genomic_DNA"/>
</dbReference>
<reference evidence="1" key="1">
    <citation type="journal article" date="2023" name="Mol. Phylogenet. Evol.">
        <title>Genome-scale phylogeny and comparative genomics of the fungal order Sordariales.</title>
        <authorList>
            <person name="Hensen N."/>
            <person name="Bonometti L."/>
            <person name="Westerberg I."/>
            <person name="Brannstrom I.O."/>
            <person name="Guillou S."/>
            <person name="Cros-Aarteil S."/>
            <person name="Calhoun S."/>
            <person name="Haridas S."/>
            <person name="Kuo A."/>
            <person name="Mondo S."/>
            <person name="Pangilinan J."/>
            <person name="Riley R."/>
            <person name="LaButti K."/>
            <person name="Andreopoulos B."/>
            <person name="Lipzen A."/>
            <person name="Chen C."/>
            <person name="Yan M."/>
            <person name="Daum C."/>
            <person name="Ng V."/>
            <person name="Clum A."/>
            <person name="Steindorff A."/>
            <person name="Ohm R.A."/>
            <person name="Martin F."/>
            <person name="Silar P."/>
            <person name="Natvig D.O."/>
            <person name="Lalanne C."/>
            <person name="Gautier V."/>
            <person name="Ament-Velasquez S.L."/>
            <person name="Kruys A."/>
            <person name="Hutchinson M.I."/>
            <person name="Powell A.J."/>
            <person name="Barry K."/>
            <person name="Miller A.N."/>
            <person name="Grigoriev I.V."/>
            <person name="Debuchy R."/>
            <person name="Gladieux P."/>
            <person name="Hiltunen Thoren M."/>
            <person name="Johannesson H."/>
        </authorList>
    </citation>
    <scope>NUCLEOTIDE SEQUENCE</scope>
    <source>
        <strain evidence="1">FGSC 1904</strain>
    </source>
</reference>
<organism evidence="1 2">
    <name type="scientific">Sordaria brevicollis</name>
    <dbReference type="NCBI Taxonomy" id="83679"/>
    <lineage>
        <taxon>Eukaryota</taxon>
        <taxon>Fungi</taxon>
        <taxon>Dikarya</taxon>
        <taxon>Ascomycota</taxon>
        <taxon>Pezizomycotina</taxon>
        <taxon>Sordariomycetes</taxon>
        <taxon>Sordariomycetidae</taxon>
        <taxon>Sordariales</taxon>
        <taxon>Sordariaceae</taxon>
        <taxon>Sordaria</taxon>
    </lineage>
</organism>
<comment type="caution">
    <text evidence="1">The sequence shown here is derived from an EMBL/GenBank/DDBJ whole genome shotgun (WGS) entry which is preliminary data.</text>
</comment>
<evidence type="ECO:0000313" key="2">
    <source>
        <dbReference type="Proteomes" id="UP001281003"/>
    </source>
</evidence>
<proteinExistence type="predicted"/>
<gene>
    <name evidence="1" type="ORF">B0T20DRAFT_349622</name>
</gene>
<protein>
    <submittedName>
        <fullName evidence="1">Uncharacterized protein</fullName>
    </submittedName>
</protein>
<keyword evidence="2" id="KW-1185">Reference proteome</keyword>
<evidence type="ECO:0000313" key="1">
    <source>
        <dbReference type="EMBL" id="KAK3399833.1"/>
    </source>
</evidence>
<feature type="non-terminal residue" evidence="1">
    <location>
        <position position="1"/>
    </location>
</feature>
<sequence>NLEPYFADGLYNIKISNELLAHLYTEYYDYNCKEKAIYKFNDLKFEINSNF</sequence>
<dbReference type="Proteomes" id="UP001281003">
    <property type="component" value="Unassembled WGS sequence"/>
</dbReference>
<accession>A0AAE0UD88</accession>
<dbReference type="AlphaFoldDB" id="A0AAE0UD88"/>
<name>A0AAE0UD88_SORBR</name>